<dbReference type="AlphaFoldDB" id="A0A8S0YLG1"/>
<evidence type="ECO:0000313" key="3">
    <source>
        <dbReference type="Proteomes" id="UP000494106"/>
    </source>
</evidence>
<keyword evidence="3" id="KW-1185">Reference proteome</keyword>
<name>A0A8S0YLG1_ARCPL</name>
<gene>
    <name evidence="2" type="ORF">APLA_LOCUS109</name>
</gene>
<evidence type="ECO:0000256" key="1">
    <source>
        <dbReference type="SAM" id="MobiDB-lite"/>
    </source>
</evidence>
<dbReference type="EMBL" id="CADEBC010000014">
    <property type="protein sequence ID" value="CAB3219867.1"/>
    <property type="molecule type" value="Genomic_DNA"/>
</dbReference>
<sequence length="97" mass="11073">METWTKTPGNYGAEESLQRVTHFSLREILLQHTSRSVSQVIARAHVAFIRDAVYIPKGPYLEKPDAAQNPDRPTKPSPERVMNQYIQPKILSKSELL</sequence>
<accession>A0A8S0YLG1</accession>
<organism evidence="2 3">
    <name type="scientific">Arctia plantaginis</name>
    <name type="common">Wood tiger moth</name>
    <name type="synonym">Phalaena plantaginis</name>
    <dbReference type="NCBI Taxonomy" id="874455"/>
    <lineage>
        <taxon>Eukaryota</taxon>
        <taxon>Metazoa</taxon>
        <taxon>Ecdysozoa</taxon>
        <taxon>Arthropoda</taxon>
        <taxon>Hexapoda</taxon>
        <taxon>Insecta</taxon>
        <taxon>Pterygota</taxon>
        <taxon>Neoptera</taxon>
        <taxon>Endopterygota</taxon>
        <taxon>Lepidoptera</taxon>
        <taxon>Glossata</taxon>
        <taxon>Ditrysia</taxon>
        <taxon>Noctuoidea</taxon>
        <taxon>Erebidae</taxon>
        <taxon>Arctiinae</taxon>
        <taxon>Arctia</taxon>
    </lineage>
</organism>
<feature type="region of interest" description="Disordered" evidence="1">
    <location>
        <begin position="60"/>
        <end position="84"/>
    </location>
</feature>
<dbReference type="Proteomes" id="UP000494106">
    <property type="component" value="Unassembled WGS sequence"/>
</dbReference>
<protein>
    <submittedName>
        <fullName evidence="2">Uncharacterized protein</fullName>
    </submittedName>
</protein>
<reference evidence="2 3" key="1">
    <citation type="submission" date="2020-04" db="EMBL/GenBank/DDBJ databases">
        <authorList>
            <person name="Wallbank WR R."/>
            <person name="Pardo Diaz C."/>
            <person name="Kozak K."/>
            <person name="Martin S."/>
            <person name="Jiggins C."/>
            <person name="Moest M."/>
            <person name="Warren A I."/>
            <person name="Byers J.R.P. K."/>
            <person name="Montejo-Kovacevich G."/>
            <person name="Yen C E."/>
        </authorList>
    </citation>
    <scope>NUCLEOTIDE SEQUENCE [LARGE SCALE GENOMIC DNA]</scope>
</reference>
<comment type="caution">
    <text evidence="2">The sequence shown here is derived from an EMBL/GenBank/DDBJ whole genome shotgun (WGS) entry which is preliminary data.</text>
</comment>
<evidence type="ECO:0000313" key="2">
    <source>
        <dbReference type="EMBL" id="CAB3219867.1"/>
    </source>
</evidence>
<proteinExistence type="predicted"/>